<dbReference type="AlphaFoldDB" id="A0A918N5J7"/>
<protein>
    <submittedName>
        <fullName evidence="1">Uncharacterized protein</fullName>
    </submittedName>
</protein>
<dbReference type="SUPFAM" id="SSF55486">
    <property type="entry name" value="Metalloproteases ('zincins'), catalytic domain"/>
    <property type="match status" value="1"/>
</dbReference>
<name>A0A918N5J7_9FLAO</name>
<proteinExistence type="predicted"/>
<evidence type="ECO:0000313" key="2">
    <source>
        <dbReference type="Proteomes" id="UP000601108"/>
    </source>
</evidence>
<dbReference type="InterPro" id="IPR024079">
    <property type="entry name" value="MetalloPept_cat_dom_sf"/>
</dbReference>
<keyword evidence="2" id="KW-1185">Reference proteome</keyword>
<dbReference type="EMBL" id="BMWS01000030">
    <property type="protein sequence ID" value="GGX30831.1"/>
    <property type="molecule type" value="Genomic_DNA"/>
</dbReference>
<organism evidence="1 2">
    <name type="scientific">Aquimarina muelleri</name>
    <dbReference type="NCBI Taxonomy" id="279356"/>
    <lineage>
        <taxon>Bacteria</taxon>
        <taxon>Pseudomonadati</taxon>
        <taxon>Bacteroidota</taxon>
        <taxon>Flavobacteriia</taxon>
        <taxon>Flavobacteriales</taxon>
        <taxon>Flavobacteriaceae</taxon>
        <taxon>Aquimarina</taxon>
    </lineage>
</organism>
<dbReference type="Proteomes" id="UP000601108">
    <property type="component" value="Unassembled WGS sequence"/>
</dbReference>
<accession>A0A918N5J7</accession>
<dbReference type="GO" id="GO:0008237">
    <property type="term" value="F:metallopeptidase activity"/>
    <property type="evidence" value="ECO:0007669"/>
    <property type="project" value="InterPro"/>
</dbReference>
<sequence length="222" mass="25411">MSFMKLKPGEKLIAKETDYTSGSLGWFGRGVNDAYDLYLVEEVNGNYILVLFMKLQFLFEESPSLKWTTQEETLFIEDFKKKINQKWGGKRILKSLSKGKKITIDIRFDTWSGGWSISEHWEITVEKIQKGGFSTSSVNPISGSVKLDSEDGNFANKGYGVKQRGLVHEFGHMLGLPDEYKVGTPHEKVYNSIMNRGETIFARHDVVYLKWLNNIIKQKGIK</sequence>
<comment type="caution">
    <text evidence="1">The sequence shown here is derived from an EMBL/GenBank/DDBJ whole genome shotgun (WGS) entry which is preliminary data.</text>
</comment>
<evidence type="ECO:0000313" key="1">
    <source>
        <dbReference type="EMBL" id="GGX30831.1"/>
    </source>
</evidence>
<dbReference type="Gene3D" id="3.40.390.10">
    <property type="entry name" value="Collagenase (Catalytic Domain)"/>
    <property type="match status" value="1"/>
</dbReference>
<reference evidence="1 2" key="1">
    <citation type="journal article" date="2014" name="Int. J. Syst. Evol. Microbiol.">
        <title>Complete genome sequence of Corynebacterium casei LMG S-19264T (=DSM 44701T), isolated from a smear-ripened cheese.</title>
        <authorList>
            <consortium name="US DOE Joint Genome Institute (JGI-PGF)"/>
            <person name="Walter F."/>
            <person name="Albersmeier A."/>
            <person name="Kalinowski J."/>
            <person name="Ruckert C."/>
        </authorList>
    </citation>
    <scope>NUCLEOTIDE SEQUENCE [LARGE SCALE GENOMIC DNA]</scope>
    <source>
        <strain evidence="1 2">KCTC 12285</strain>
    </source>
</reference>
<gene>
    <name evidence="1" type="ORF">GCM10007384_34940</name>
</gene>